<keyword evidence="3" id="KW-1185">Reference proteome</keyword>
<dbReference type="AlphaFoldDB" id="A0AA88QZR1"/>
<proteinExistence type="predicted"/>
<organism evidence="2 3">
    <name type="scientific">Escallonia rubra</name>
    <dbReference type="NCBI Taxonomy" id="112253"/>
    <lineage>
        <taxon>Eukaryota</taxon>
        <taxon>Viridiplantae</taxon>
        <taxon>Streptophyta</taxon>
        <taxon>Embryophyta</taxon>
        <taxon>Tracheophyta</taxon>
        <taxon>Spermatophyta</taxon>
        <taxon>Magnoliopsida</taxon>
        <taxon>eudicotyledons</taxon>
        <taxon>Gunneridae</taxon>
        <taxon>Pentapetalae</taxon>
        <taxon>asterids</taxon>
        <taxon>campanulids</taxon>
        <taxon>Escalloniales</taxon>
        <taxon>Escalloniaceae</taxon>
        <taxon>Escallonia</taxon>
    </lineage>
</organism>
<dbReference type="EMBL" id="JAVXUO010001736">
    <property type="protein sequence ID" value="KAK2979608.1"/>
    <property type="molecule type" value="Genomic_DNA"/>
</dbReference>
<name>A0AA88QZR1_9ASTE</name>
<dbReference type="SUPFAM" id="SSF49899">
    <property type="entry name" value="Concanavalin A-like lectins/glucanases"/>
    <property type="match status" value="1"/>
</dbReference>
<dbReference type="Proteomes" id="UP001187471">
    <property type="component" value="Unassembled WGS sequence"/>
</dbReference>
<accession>A0AA88QZR1</accession>
<reference evidence="2" key="1">
    <citation type="submission" date="2022-12" db="EMBL/GenBank/DDBJ databases">
        <title>Draft genome assemblies for two species of Escallonia (Escalloniales).</title>
        <authorList>
            <person name="Chanderbali A."/>
            <person name="Dervinis C."/>
            <person name="Anghel I."/>
            <person name="Soltis D."/>
            <person name="Soltis P."/>
            <person name="Zapata F."/>
        </authorList>
    </citation>
    <scope>NUCLEOTIDE SEQUENCE</scope>
    <source>
        <strain evidence="2">UCBG92.1500</strain>
        <tissue evidence="2">Leaf</tissue>
    </source>
</reference>
<dbReference type="Pfam" id="PF08787">
    <property type="entry name" value="Alginate_lyase2"/>
    <property type="match status" value="1"/>
</dbReference>
<evidence type="ECO:0000313" key="3">
    <source>
        <dbReference type="Proteomes" id="UP001187471"/>
    </source>
</evidence>
<evidence type="ECO:0000259" key="1">
    <source>
        <dbReference type="Pfam" id="PF08787"/>
    </source>
</evidence>
<comment type="caution">
    <text evidence="2">The sequence shown here is derived from an EMBL/GenBank/DDBJ whole genome shotgun (WGS) entry which is preliminary data.</text>
</comment>
<dbReference type="InterPro" id="IPR013320">
    <property type="entry name" value="ConA-like_dom_sf"/>
</dbReference>
<evidence type="ECO:0000313" key="2">
    <source>
        <dbReference type="EMBL" id="KAK2979608.1"/>
    </source>
</evidence>
<dbReference type="PANTHER" id="PTHR33681:SF13">
    <property type="entry name" value="ALGINATE LYASE 2 DOMAIN-CONTAINING PROTEIN"/>
    <property type="match status" value="1"/>
</dbReference>
<feature type="domain" description="Alginate lyase 2" evidence="1">
    <location>
        <begin position="85"/>
        <end position="186"/>
    </location>
</feature>
<gene>
    <name evidence="2" type="ORF">RJ640_020100</name>
</gene>
<dbReference type="PANTHER" id="PTHR33681">
    <property type="entry name" value="BINDING PROTEIN, PUTATIVE, EXPRESSED-RELATED"/>
    <property type="match status" value="1"/>
</dbReference>
<dbReference type="InterPro" id="IPR014895">
    <property type="entry name" value="Alginate_lyase_2"/>
</dbReference>
<sequence length="186" mass="21441">MDILVTIAVIIHLNNLKLSWDLDYSTEARVSVQLRFKYGDHKYYSFDVVASDLYDQRVRVNVIYNLDAGKLTVLFLHVEKLLGLDYSSEIWQFEGYGYVPKGTSGVTIMQIFGARVVAMTLQLRIYDGDMKYYKFDVVATDMCDKWFRLNVIDKVDEGKVTVFIDGVQKFVVNDRGPGDHYFKFGA</sequence>
<protein>
    <recommendedName>
        <fullName evidence="1">Alginate lyase 2 domain-containing protein</fullName>
    </recommendedName>
</protein>